<protein>
    <recommendedName>
        <fullName evidence="3">Phage protein</fullName>
    </recommendedName>
</protein>
<evidence type="ECO:0008006" key="3">
    <source>
        <dbReference type="Google" id="ProtNLM"/>
    </source>
</evidence>
<sequence>MIEMIIKNFLDTHLSVSAFLEKSGDMPKSYVLFEKTGSSKSNHLLSSTFAFQSIAPSMYEAATLNEELKNVVEQLITLDEISAVSLNSDYNFTDTETKQYRYQAVFDIKHY</sequence>
<proteinExistence type="predicted"/>
<dbReference type="RefSeq" id="WP_142767022.1">
    <property type="nucleotide sequence ID" value="NZ_CP041356.1"/>
</dbReference>
<dbReference type="OrthoDB" id="1693241at2"/>
<dbReference type="Proteomes" id="UP000315128">
    <property type="component" value="Chromosome"/>
</dbReference>
<gene>
    <name evidence="1" type="ORF">FLP15_10170</name>
</gene>
<name>A0A514ZA46_9LACT</name>
<reference evidence="1 2" key="1">
    <citation type="submission" date="2019-07" db="EMBL/GenBank/DDBJ databases">
        <title>Genome sequencing of KACC 19320.</title>
        <authorList>
            <person name="Heo J."/>
            <person name="Kim S.-J."/>
            <person name="Kim J.-S."/>
            <person name="Hong S.-B."/>
            <person name="Kwon S.-W."/>
        </authorList>
    </citation>
    <scope>NUCLEOTIDE SEQUENCE [LARGE SCALE GENOMIC DNA]</scope>
    <source>
        <strain evidence="1 2">KACC 19320</strain>
    </source>
</reference>
<dbReference type="KEGG" id="lack:FLP15_10170"/>
<evidence type="ECO:0000313" key="2">
    <source>
        <dbReference type="Proteomes" id="UP000315128"/>
    </source>
</evidence>
<accession>A0A514ZA46</accession>
<keyword evidence="2" id="KW-1185">Reference proteome</keyword>
<organism evidence="1 2">
    <name type="scientific">Lactococcus protaetiae</name>
    <dbReference type="NCBI Taxonomy" id="2592653"/>
    <lineage>
        <taxon>Bacteria</taxon>
        <taxon>Bacillati</taxon>
        <taxon>Bacillota</taxon>
        <taxon>Bacilli</taxon>
        <taxon>Lactobacillales</taxon>
        <taxon>Streptococcaceae</taxon>
        <taxon>Lactococcus</taxon>
    </lineage>
</organism>
<evidence type="ECO:0000313" key="1">
    <source>
        <dbReference type="EMBL" id="QDK71458.1"/>
    </source>
</evidence>
<dbReference type="EMBL" id="CP041356">
    <property type="protein sequence ID" value="QDK71458.1"/>
    <property type="molecule type" value="Genomic_DNA"/>
</dbReference>
<dbReference type="AlphaFoldDB" id="A0A514ZA46"/>